<keyword evidence="2" id="KW-0732">Signal</keyword>
<organism evidence="3 4">
    <name type="scientific">Artemisia annua</name>
    <name type="common">Sweet wormwood</name>
    <dbReference type="NCBI Taxonomy" id="35608"/>
    <lineage>
        <taxon>Eukaryota</taxon>
        <taxon>Viridiplantae</taxon>
        <taxon>Streptophyta</taxon>
        <taxon>Embryophyta</taxon>
        <taxon>Tracheophyta</taxon>
        <taxon>Spermatophyta</taxon>
        <taxon>Magnoliopsida</taxon>
        <taxon>eudicotyledons</taxon>
        <taxon>Gunneridae</taxon>
        <taxon>Pentapetalae</taxon>
        <taxon>asterids</taxon>
        <taxon>campanulids</taxon>
        <taxon>Asterales</taxon>
        <taxon>Asteraceae</taxon>
        <taxon>Asteroideae</taxon>
        <taxon>Anthemideae</taxon>
        <taxon>Artemisiinae</taxon>
        <taxon>Artemisia</taxon>
    </lineage>
</organism>
<evidence type="ECO:0000313" key="4">
    <source>
        <dbReference type="Proteomes" id="UP000245207"/>
    </source>
</evidence>
<protein>
    <submittedName>
        <fullName evidence="3">Uncharacterized protein</fullName>
    </submittedName>
</protein>
<dbReference type="Gene3D" id="3.20.20.80">
    <property type="entry name" value="Glycosidases"/>
    <property type="match status" value="1"/>
</dbReference>
<keyword evidence="4" id="KW-1185">Reference proteome</keyword>
<name>A0A2U1Q9Q5_ARTAN</name>
<keyword evidence="1" id="KW-1133">Transmembrane helix</keyword>
<keyword evidence="1" id="KW-0472">Membrane</keyword>
<feature type="signal peptide" evidence="2">
    <location>
        <begin position="1"/>
        <end position="17"/>
    </location>
</feature>
<proteinExistence type="predicted"/>
<reference evidence="3 4" key="1">
    <citation type="journal article" date="2018" name="Mol. Plant">
        <title>The genome of Artemisia annua provides insight into the evolution of Asteraceae family and artemisinin biosynthesis.</title>
        <authorList>
            <person name="Shen Q."/>
            <person name="Zhang L."/>
            <person name="Liao Z."/>
            <person name="Wang S."/>
            <person name="Yan T."/>
            <person name="Shi P."/>
            <person name="Liu M."/>
            <person name="Fu X."/>
            <person name="Pan Q."/>
            <person name="Wang Y."/>
            <person name="Lv Z."/>
            <person name="Lu X."/>
            <person name="Zhang F."/>
            <person name="Jiang W."/>
            <person name="Ma Y."/>
            <person name="Chen M."/>
            <person name="Hao X."/>
            <person name="Li L."/>
            <person name="Tang Y."/>
            <person name="Lv G."/>
            <person name="Zhou Y."/>
            <person name="Sun X."/>
            <person name="Brodelius P.E."/>
            <person name="Rose J.K.C."/>
            <person name="Tang K."/>
        </authorList>
    </citation>
    <scope>NUCLEOTIDE SEQUENCE [LARGE SCALE GENOMIC DNA]</scope>
    <source>
        <strain evidence="4">cv. Huhao1</strain>
        <tissue evidence="3">Leaf</tissue>
    </source>
</reference>
<gene>
    <name evidence="3" type="ORF">CTI12_AA056880</name>
</gene>
<keyword evidence="1" id="KW-0812">Transmembrane</keyword>
<evidence type="ECO:0000313" key="3">
    <source>
        <dbReference type="EMBL" id="PWA94739.1"/>
    </source>
</evidence>
<dbReference type="Proteomes" id="UP000245207">
    <property type="component" value="Unassembled WGS sequence"/>
</dbReference>
<feature type="chain" id="PRO_5015624745" evidence="2">
    <location>
        <begin position="18"/>
        <end position="255"/>
    </location>
</feature>
<comment type="caution">
    <text evidence="3">The sequence shown here is derived from an EMBL/GenBank/DDBJ whole genome shotgun (WGS) entry which is preliminary data.</text>
</comment>
<evidence type="ECO:0000256" key="2">
    <source>
        <dbReference type="SAM" id="SignalP"/>
    </source>
</evidence>
<dbReference type="AlphaFoldDB" id="A0A2U1Q9Q5"/>
<accession>A0A2U1Q9Q5</accession>
<feature type="transmembrane region" description="Helical" evidence="1">
    <location>
        <begin position="236"/>
        <end position="254"/>
    </location>
</feature>
<sequence>MSFTLITLLLIFTTTRTGTMISPENLIAALKSKNITLITKKQSFTLITLLLIFTATSTGTMISPENLIAALKSKNIISFSAASAWFSSHVTPFLPHVRISAISLGYNVTDPYLLKLLPPGIDNVKEKVKELGIEGVNVLTTVSLEFVRTDSVARGFLRGLSKKNAALFVNVKPWKNVSFKKVFCGGFALKRDLSSDVSYESLDNGEMMDYGVVEVRVSKAEEYVVIKKDDKDNTMLFLLIACIIWNFIYALLIVG</sequence>
<dbReference type="EMBL" id="PKPP01000289">
    <property type="protein sequence ID" value="PWA94739.1"/>
    <property type="molecule type" value="Genomic_DNA"/>
</dbReference>
<evidence type="ECO:0000256" key="1">
    <source>
        <dbReference type="SAM" id="Phobius"/>
    </source>
</evidence>